<dbReference type="InterPro" id="IPR032091">
    <property type="entry name" value="Malt_amylase-like_C"/>
</dbReference>
<sequence length="571" mass="66391">MAIQRTQPDDTVSDDERAWWKEAVVYQVYPRSFNDSDGDGVGDLQGLVDRLDYVASLGVDVIWLNPVYDSPQEDNGYDISDYQAIYEEFGTMEDWETLLEEVHDRDMKLIMDLVVNHTSRDHEWFVESRQGNPEYEEYYIWREGDGDDLPNNWESFFGGSAWEYDEEREAYYLHLYDTSQPDLDWSNEDVRQDVFDTIEWWLEKGIDGFRMDVINLLSKVDGLPDGDPDSEWVGSEHFIDGPEMTEYLAAMDEQVLSNYDIMTVGEMPQLTVEEAREYADADGPLDMAFHFQHTKLDYDGDERWAVGEWDLTELKEIIGRWQNGLQDEGWNALYWENHDQPRVVSRYGDPVNYRRESAKLLGTFMLTLCGTPYIYQGQELGMTNAPWESMDQMRDVDAINHARELIESAGHESYEDVQDVVAYRSRDNARTPMQWDDAENAGFTDGDPWIQVNPNHDEVNVEAAEADDDSVLNYYRDLVDLRERKDVLVYGAYDDLLPDHESVYAYTRTMTENGDTEQVLVVLNFFDERPTVELPVEYDEATLLLSNYDRADDAPDTVSLAPYEARIYRLD</sequence>
<dbReference type="Gene3D" id="3.20.20.80">
    <property type="entry name" value="Glycosidases"/>
    <property type="match status" value="1"/>
</dbReference>
<keyword evidence="6" id="KW-1185">Reference proteome</keyword>
<proteinExistence type="inferred from homology"/>
<dbReference type="CDD" id="cd11333">
    <property type="entry name" value="AmyAc_SI_OligoGlu_DGase"/>
    <property type="match status" value="1"/>
</dbReference>
<dbReference type="PANTHER" id="PTHR10357:SF184">
    <property type="entry name" value="OLIGO-1,6-GLUCOSIDASE 1"/>
    <property type="match status" value="1"/>
</dbReference>
<dbReference type="Pfam" id="PF00128">
    <property type="entry name" value="Alpha-amylase"/>
    <property type="match status" value="1"/>
</dbReference>
<evidence type="ECO:0000256" key="1">
    <source>
        <dbReference type="ARBA" id="ARBA00008061"/>
    </source>
</evidence>
<feature type="domain" description="Glycosyl hydrolase family 13 catalytic" evidence="4">
    <location>
        <begin position="27"/>
        <end position="430"/>
    </location>
</feature>
<dbReference type="GO" id="GO:0004556">
    <property type="term" value="F:alpha-amylase activity"/>
    <property type="evidence" value="ECO:0007669"/>
    <property type="project" value="TreeGrafter"/>
</dbReference>
<dbReference type="SUPFAM" id="SSF51011">
    <property type="entry name" value="Glycosyl hydrolase domain"/>
    <property type="match status" value="1"/>
</dbReference>
<comment type="caution">
    <text evidence="5">The sequence shown here is derived from an EMBL/GenBank/DDBJ whole genome shotgun (WGS) entry which is preliminary data.</text>
</comment>
<reference evidence="5" key="1">
    <citation type="journal article" date="2014" name="Int. J. Syst. Evol. Microbiol.">
        <title>Complete genome sequence of Corynebacterium casei LMG S-19264T (=DSM 44701T), isolated from a smear-ripened cheese.</title>
        <authorList>
            <consortium name="US DOE Joint Genome Institute (JGI-PGF)"/>
            <person name="Walter F."/>
            <person name="Albersmeier A."/>
            <person name="Kalinowski J."/>
            <person name="Ruckert C."/>
        </authorList>
    </citation>
    <scope>NUCLEOTIDE SEQUENCE</scope>
    <source>
        <strain evidence="5">JCM 17820</strain>
    </source>
</reference>
<dbReference type="Pfam" id="PF16657">
    <property type="entry name" value="Malt_amylase_C"/>
    <property type="match status" value="1"/>
</dbReference>
<dbReference type="InterPro" id="IPR006047">
    <property type="entry name" value="GH13_cat_dom"/>
</dbReference>
<name>A0A830GHR1_9EURY</name>
<comment type="similarity">
    <text evidence="1">Belongs to the glycosyl hydrolase 13 family.</text>
</comment>
<dbReference type="InterPro" id="IPR045857">
    <property type="entry name" value="O16G_dom_2"/>
</dbReference>
<dbReference type="FunFam" id="3.90.400.10:FF:000002">
    <property type="entry name" value="Sucrose isomerase"/>
    <property type="match status" value="1"/>
</dbReference>
<dbReference type="SUPFAM" id="SSF51445">
    <property type="entry name" value="(Trans)glycosidases"/>
    <property type="match status" value="1"/>
</dbReference>
<protein>
    <submittedName>
        <fullName evidence="5">Oligo-1,6-glucosidase</fullName>
    </submittedName>
</protein>
<dbReference type="Gene3D" id="3.90.400.10">
    <property type="entry name" value="Oligo-1,6-glucosidase, Domain 2"/>
    <property type="match status" value="1"/>
</dbReference>
<dbReference type="RefSeq" id="WP_188994935.1">
    <property type="nucleotide sequence ID" value="NZ_BMOU01000001.1"/>
</dbReference>
<dbReference type="GO" id="GO:0009313">
    <property type="term" value="P:oligosaccharide catabolic process"/>
    <property type="evidence" value="ECO:0007669"/>
    <property type="project" value="TreeGrafter"/>
</dbReference>
<gene>
    <name evidence="5" type="ORF">GCM10009030_08960</name>
</gene>
<evidence type="ECO:0000256" key="2">
    <source>
        <dbReference type="ARBA" id="ARBA00022801"/>
    </source>
</evidence>
<accession>A0A830GHR1</accession>
<evidence type="ECO:0000256" key="3">
    <source>
        <dbReference type="ARBA" id="ARBA00023295"/>
    </source>
</evidence>
<dbReference type="SMART" id="SM00642">
    <property type="entry name" value="Aamy"/>
    <property type="match status" value="1"/>
</dbReference>
<keyword evidence="3" id="KW-0326">Glycosidase</keyword>
<keyword evidence="2" id="KW-0378">Hydrolase</keyword>
<dbReference type="NCBIfam" id="NF008183">
    <property type="entry name" value="PRK10933.1"/>
    <property type="match status" value="1"/>
</dbReference>
<dbReference type="InterPro" id="IPR017853">
    <property type="entry name" value="GH"/>
</dbReference>
<dbReference type="FunFam" id="3.20.20.80:FF:000064">
    <property type="entry name" value="Oligo-1,6-glucosidase"/>
    <property type="match status" value="2"/>
</dbReference>
<organism evidence="5 6">
    <name type="scientific">Haloarcula pellucida</name>
    <dbReference type="NCBI Taxonomy" id="1427151"/>
    <lineage>
        <taxon>Archaea</taxon>
        <taxon>Methanobacteriati</taxon>
        <taxon>Methanobacteriota</taxon>
        <taxon>Stenosarchaea group</taxon>
        <taxon>Halobacteria</taxon>
        <taxon>Halobacteriales</taxon>
        <taxon>Haloarculaceae</taxon>
        <taxon>Haloarcula</taxon>
    </lineage>
</organism>
<dbReference type="EMBL" id="BMOU01000001">
    <property type="protein sequence ID" value="GGN88838.1"/>
    <property type="molecule type" value="Genomic_DNA"/>
</dbReference>
<dbReference type="InterPro" id="IPR013780">
    <property type="entry name" value="Glyco_hydro_b"/>
</dbReference>
<evidence type="ECO:0000313" key="6">
    <source>
        <dbReference type="Proteomes" id="UP000605784"/>
    </source>
</evidence>
<dbReference type="FunFam" id="2.60.40.1180:FF:000007">
    <property type="entry name" value="Sucrose isomerase"/>
    <property type="match status" value="1"/>
</dbReference>
<dbReference type="AlphaFoldDB" id="A0A830GHR1"/>
<evidence type="ECO:0000259" key="4">
    <source>
        <dbReference type="SMART" id="SM00642"/>
    </source>
</evidence>
<dbReference type="Gene3D" id="2.60.40.1180">
    <property type="entry name" value="Golgi alpha-mannosidase II"/>
    <property type="match status" value="1"/>
</dbReference>
<evidence type="ECO:0000313" key="5">
    <source>
        <dbReference type="EMBL" id="GGN88838.1"/>
    </source>
</evidence>
<dbReference type="Proteomes" id="UP000605784">
    <property type="component" value="Unassembled WGS sequence"/>
</dbReference>
<reference evidence="5" key="2">
    <citation type="submission" date="2020-09" db="EMBL/GenBank/DDBJ databases">
        <authorList>
            <person name="Sun Q."/>
            <person name="Ohkuma M."/>
        </authorList>
    </citation>
    <scope>NUCLEOTIDE SEQUENCE</scope>
    <source>
        <strain evidence="5">JCM 17820</strain>
    </source>
</reference>
<dbReference type="PANTHER" id="PTHR10357">
    <property type="entry name" value="ALPHA-AMYLASE FAMILY MEMBER"/>
    <property type="match status" value="1"/>
</dbReference>